<keyword evidence="3" id="KW-0378">Hydrolase</keyword>
<dbReference type="Gene3D" id="1.10.246.130">
    <property type="match status" value="1"/>
</dbReference>
<reference evidence="6 7" key="1">
    <citation type="submission" date="2021-08" db="EMBL/GenBank/DDBJ databases">
        <title>Novel members of of the genus Stenotrophomonas from differernt environment.</title>
        <authorList>
            <person name="Deng Y."/>
        </authorList>
    </citation>
    <scope>NUCLEOTIDE SEQUENCE [LARGE SCALE GENOMIC DNA]</scope>
    <source>
        <strain evidence="6 7">CPCC 101365</strain>
    </source>
</reference>
<accession>A0ABT0SID8</accession>
<evidence type="ECO:0000256" key="4">
    <source>
        <dbReference type="ARBA" id="ARBA00023145"/>
    </source>
</evidence>
<organism evidence="6 7">
    <name type="scientific">Stenotrophomonas mori</name>
    <dbReference type="NCBI Taxonomy" id="2871096"/>
    <lineage>
        <taxon>Bacteria</taxon>
        <taxon>Pseudomonadati</taxon>
        <taxon>Pseudomonadota</taxon>
        <taxon>Gammaproteobacteria</taxon>
        <taxon>Lysobacterales</taxon>
        <taxon>Lysobacteraceae</taxon>
        <taxon>Stenotrophomonas</taxon>
    </lineage>
</organism>
<dbReference type="SUPFAM" id="SSF56235">
    <property type="entry name" value="N-terminal nucleophile aminohydrolases (Ntn hydrolases)"/>
    <property type="match status" value="1"/>
</dbReference>
<comment type="similarity">
    <text evidence="1">Belongs to the gamma-glutamyltransferase family.</text>
</comment>
<comment type="caution">
    <text evidence="6">The sequence shown here is derived from an EMBL/GenBank/DDBJ whole genome shotgun (WGS) entry which is preliminary data.</text>
</comment>
<keyword evidence="2" id="KW-0808">Transferase</keyword>
<keyword evidence="7" id="KW-1185">Reference proteome</keyword>
<dbReference type="InterPro" id="IPR029055">
    <property type="entry name" value="Ntn_hydrolases_N"/>
</dbReference>
<dbReference type="InterPro" id="IPR043137">
    <property type="entry name" value="GGT_ssub_C"/>
</dbReference>
<evidence type="ECO:0000256" key="2">
    <source>
        <dbReference type="ARBA" id="ARBA00022679"/>
    </source>
</evidence>
<sequence length="603" mass="62657">MPYLAFSSDTRRSAGRRAAHPHRRAGALLCLALFLGLAGCRAEPAGDRPPQAAVAAPGGSGALVVAAHPLAAKAGADVLERGGSAMDAALAVQLMLGLVEPQSSGIGGGTVLLAYDARSGQVSGYIGREQAPAAAGPGWFDDAQGQPLARADAMLSGRATGVPGTLATFALALQEHGRLPWAQLFDGTIATAEHGFTVTKRLEQHIHGRFPQASSADVRRFFDDGHGGLLQAGDTLRNPAYAATLRTLAAGGADAFYRGALARAIVARTADAPRPGAMTLDDLEGYRAEKVAPLCRPLRGYQLCSLPPPASGVGVLQLMALLDGTDIAQRGADDPQAWFLFAEASRLMYADRDRYVGDPRFTEVPVEGLLAPGYVASRRALIGPRAATAAPAAGRPAGAPAVPADTTDEPGGTSHFVVVDADGNAVSVTTTIESFFGSGRMVEGFFLNNQLTDFAWDRKDGRPGMANAIAGGKRPRSSMSPLLLLDGDGRLAGALGSPGGSAIPAYIGKTLAGLLYWDLPLDQAVALPNLVARGTRFDGEAERFSPALRTALRERGVDVRAGSGEDSGLHGIFLRDGRWEWAADPRRDGTAAFPAPRTPDATP</sequence>
<keyword evidence="4" id="KW-0865">Zymogen</keyword>
<dbReference type="Pfam" id="PF01019">
    <property type="entry name" value="G_glu_transpept"/>
    <property type="match status" value="1"/>
</dbReference>
<feature type="region of interest" description="Disordered" evidence="5">
    <location>
        <begin position="389"/>
        <end position="412"/>
    </location>
</feature>
<evidence type="ECO:0000256" key="1">
    <source>
        <dbReference type="ARBA" id="ARBA00009381"/>
    </source>
</evidence>
<dbReference type="EMBL" id="JAIKTS010000003">
    <property type="protein sequence ID" value="MCL7715094.1"/>
    <property type="molecule type" value="Genomic_DNA"/>
</dbReference>
<feature type="compositionally biased region" description="Low complexity" evidence="5">
    <location>
        <begin position="389"/>
        <end position="404"/>
    </location>
</feature>
<dbReference type="PRINTS" id="PR01210">
    <property type="entry name" value="GGTRANSPTASE"/>
</dbReference>
<gene>
    <name evidence="6" type="ORF">K5L01_10590</name>
</gene>
<proteinExistence type="inferred from homology"/>
<dbReference type="InterPro" id="IPR043138">
    <property type="entry name" value="GGT_lsub"/>
</dbReference>
<dbReference type="PANTHER" id="PTHR43199:SF1">
    <property type="entry name" value="GLUTATHIONE HYDROLASE PROENZYME"/>
    <property type="match status" value="1"/>
</dbReference>
<dbReference type="InterPro" id="IPR051792">
    <property type="entry name" value="GGT_bact"/>
</dbReference>
<evidence type="ECO:0000313" key="6">
    <source>
        <dbReference type="EMBL" id="MCL7715094.1"/>
    </source>
</evidence>
<name>A0ABT0SID8_9GAMM</name>
<dbReference type="Proteomes" id="UP001431235">
    <property type="component" value="Unassembled WGS sequence"/>
</dbReference>
<evidence type="ECO:0000256" key="3">
    <source>
        <dbReference type="ARBA" id="ARBA00022801"/>
    </source>
</evidence>
<protein>
    <submittedName>
        <fullName evidence="6">Gamma-glutamyltransferase family protein</fullName>
    </submittedName>
</protein>
<evidence type="ECO:0000256" key="5">
    <source>
        <dbReference type="SAM" id="MobiDB-lite"/>
    </source>
</evidence>
<dbReference type="Gene3D" id="3.60.20.40">
    <property type="match status" value="1"/>
</dbReference>
<evidence type="ECO:0000313" key="7">
    <source>
        <dbReference type="Proteomes" id="UP001431235"/>
    </source>
</evidence>
<dbReference type="PANTHER" id="PTHR43199">
    <property type="entry name" value="GLUTATHIONE HYDROLASE"/>
    <property type="match status" value="1"/>
</dbReference>